<gene>
    <name evidence="8" type="ORF">EWE74_17150</name>
</gene>
<dbReference type="AlphaFoldDB" id="A0A4Q6XET4"/>
<evidence type="ECO:0000313" key="9">
    <source>
        <dbReference type="Proteomes" id="UP000292855"/>
    </source>
</evidence>
<dbReference type="Gene3D" id="3.40.720.10">
    <property type="entry name" value="Alkaline Phosphatase, subunit A"/>
    <property type="match status" value="1"/>
</dbReference>
<sequence>MYSLKPLQNERNMIEKFLWVLPLCLWASITLGQDLKRPNIVVFLVDDMGWQDTSVPFWDKTTIQNKHFRTPNMERLTAQAYKFVNAYANPLCTPSRVSLITGANASRHHVTSWTKPDKSSPNLKIGEVDWNTNGVSPVPGIPHTFYATGLPEILRQNGYYTVLSGKGHFGPKDTPAADPRSLGFDLAIASGEFSYPASYYGRKSYDNARDGASSRAAVKDLDSYHGTDIFLTEAITREALKAIDRPVANNQPFFLYLAHYAVHTPIQADSNYVTNYQGKGLAPIDVAYASLVESMDNSLGILMDHLAKKSIDDNTVIIFLSDNGGVSIMPRWQDFAAGNRNAPLRSGKATVYEGGIRIPFLFKDPRRKLESPQEVKQYVQIEDVFSTVLDIAEASNRDSIVQIVDGISLLPFVEDPSFVDSSRVLLWHLPHYKGNSAGWSSAIRKGEWKLIYNYNKEILSLYNLTEDIGEQNDLAATYPLKVEELALAFSELLQERESRFPKRNSLRNREIPLPIEVFRQKNK</sequence>
<dbReference type="InterPro" id="IPR024607">
    <property type="entry name" value="Sulfatase_CS"/>
</dbReference>
<evidence type="ECO:0000256" key="4">
    <source>
        <dbReference type="ARBA" id="ARBA00022729"/>
    </source>
</evidence>
<dbReference type="GO" id="GO:0046872">
    <property type="term" value="F:metal ion binding"/>
    <property type="evidence" value="ECO:0007669"/>
    <property type="project" value="UniProtKB-KW"/>
</dbReference>
<dbReference type="PANTHER" id="PTHR42693:SF42">
    <property type="entry name" value="ARYLSULFATASE G"/>
    <property type="match status" value="1"/>
</dbReference>
<keyword evidence="4" id="KW-0732">Signal</keyword>
<dbReference type="InterPro" id="IPR000917">
    <property type="entry name" value="Sulfatase_N"/>
</dbReference>
<dbReference type="InterPro" id="IPR017850">
    <property type="entry name" value="Alkaline_phosphatase_core_sf"/>
</dbReference>
<dbReference type="CDD" id="cd16144">
    <property type="entry name" value="ARS_like"/>
    <property type="match status" value="1"/>
</dbReference>
<dbReference type="PANTHER" id="PTHR42693">
    <property type="entry name" value="ARYLSULFATASE FAMILY MEMBER"/>
    <property type="match status" value="1"/>
</dbReference>
<organism evidence="8 9">
    <name type="scientific">Sphingobacterium corticibacterium</name>
    <dbReference type="NCBI Taxonomy" id="2484746"/>
    <lineage>
        <taxon>Bacteria</taxon>
        <taxon>Pseudomonadati</taxon>
        <taxon>Bacteroidota</taxon>
        <taxon>Sphingobacteriia</taxon>
        <taxon>Sphingobacteriales</taxon>
        <taxon>Sphingobacteriaceae</taxon>
        <taxon>Sphingobacterium</taxon>
    </lineage>
</organism>
<keyword evidence="6" id="KW-0106">Calcium</keyword>
<dbReference type="Proteomes" id="UP000292855">
    <property type="component" value="Unassembled WGS sequence"/>
</dbReference>
<dbReference type="EMBL" id="SGIT01000004">
    <property type="protein sequence ID" value="RZF58341.1"/>
    <property type="molecule type" value="Genomic_DNA"/>
</dbReference>
<evidence type="ECO:0000256" key="6">
    <source>
        <dbReference type="ARBA" id="ARBA00022837"/>
    </source>
</evidence>
<keyword evidence="9" id="KW-1185">Reference proteome</keyword>
<comment type="similarity">
    <text evidence="2">Belongs to the sulfatase family.</text>
</comment>
<keyword evidence="5" id="KW-0378">Hydrolase</keyword>
<reference evidence="8 9" key="1">
    <citation type="submission" date="2019-02" db="EMBL/GenBank/DDBJ databases">
        <authorList>
            <person name="Li Y."/>
        </authorList>
    </citation>
    <scope>NUCLEOTIDE SEQUENCE [LARGE SCALE GENOMIC DNA]</scope>
    <source>
        <strain evidence="8 9">30C10-4-7</strain>
    </source>
</reference>
<evidence type="ECO:0000256" key="1">
    <source>
        <dbReference type="ARBA" id="ARBA00001913"/>
    </source>
</evidence>
<name>A0A4Q6XET4_9SPHI</name>
<dbReference type="SUPFAM" id="SSF53649">
    <property type="entry name" value="Alkaline phosphatase-like"/>
    <property type="match status" value="1"/>
</dbReference>
<feature type="domain" description="Sulfatase N-terminal" evidence="7">
    <location>
        <begin position="38"/>
        <end position="392"/>
    </location>
</feature>
<dbReference type="GO" id="GO:0004065">
    <property type="term" value="F:arylsulfatase activity"/>
    <property type="evidence" value="ECO:0007669"/>
    <property type="project" value="TreeGrafter"/>
</dbReference>
<accession>A0A4Q6XET4</accession>
<dbReference type="PROSITE" id="PS00523">
    <property type="entry name" value="SULFATASE_1"/>
    <property type="match status" value="1"/>
</dbReference>
<dbReference type="Gene3D" id="3.30.1120.10">
    <property type="match status" value="1"/>
</dbReference>
<evidence type="ECO:0000313" key="8">
    <source>
        <dbReference type="EMBL" id="RZF58341.1"/>
    </source>
</evidence>
<dbReference type="InterPro" id="IPR050738">
    <property type="entry name" value="Sulfatase"/>
</dbReference>
<keyword evidence="3" id="KW-0479">Metal-binding</keyword>
<proteinExistence type="inferred from homology"/>
<dbReference type="OrthoDB" id="9764377at2"/>
<dbReference type="Pfam" id="PF00884">
    <property type="entry name" value="Sulfatase"/>
    <property type="match status" value="1"/>
</dbReference>
<evidence type="ECO:0000259" key="7">
    <source>
        <dbReference type="Pfam" id="PF00884"/>
    </source>
</evidence>
<comment type="cofactor">
    <cofactor evidence="1">
        <name>Ca(2+)</name>
        <dbReference type="ChEBI" id="CHEBI:29108"/>
    </cofactor>
</comment>
<evidence type="ECO:0000256" key="3">
    <source>
        <dbReference type="ARBA" id="ARBA00022723"/>
    </source>
</evidence>
<comment type="caution">
    <text evidence="8">The sequence shown here is derived from an EMBL/GenBank/DDBJ whole genome shotgun (WGS) entry which is preliminary data.</text>
</comment>
<evidence type="ECO:0000256" key="2">
    <source>
        <dbReference type="ARBA" id="ARBA00008779"/>
    </source>
</evidence>
<protein>
    <submittedName>
        <fullName evidence="8">Sulfatase</fullName>
    </submittedName>
</protein>
<evidence type="ECO:0000256" key="5">
    <source>
        <dbReference type="ARBA" id="ARBA00022801"/>
    </source>
</evidence>